<dbReference type="AlphaFoldDB" id="A0A9D3TB27"/>
<evidence type="ECO:0000313" key="2">
    <source>
        <dbReference type="Proteomes" id="UP001046870"/>
    </source>
</evidence>
<reference evidence="1" key="1">
    <citation type="submission" date="2021-01" db="EMBL/GenBank/DDBJ databases">
        <authorList>
            <person name="Zahm M."/>
            <person name="Roques C."/>
            <person name="Cabau C."/>
            <person name="Klopp C."/>
            <person name="Donnadieu C."/>
            <person name="Jouanno E."/>
            <person name="Lampietro C."/>
            <person name="Louis A."/>
            <person name="Herpin A."/>
            <person name="Echchiki A."/>
            <person name="Berthelot C."/>
            <person name="Parey E."/>
            <person name="Roest-Crollius H."/>
            <person name="Braasch I."/>
            <person name="Postlethwait J."/>
            <person name="Bobe J."/>
            <person name="Montfort J."/>
            <person name="Bouchez O."/>
            <person name="Begum T."/>
            <person name="Mejri S."/>
            <person name="Adams A."/>
            <person name="Chen W.-J."/>
            <person name="Guiguen Y."/>
        </authorList>
    </citation>
    <scope>NUCLEOTIDE SEQUENCE</scope>
    <source>
        <strain evidence="1">YG-15Mar2019-1</strain>
        <tissue evidence="1">Brain</tissue>
    </source>
</reference>
<protein>
    <submittedName>
        <fullName evidence="1">Uncharacterized protein</fullName>
    </submittedName>
</protein>
<sequence>MQSLVSPGRRQRLHLAGVIVDRGYESVKAKMQVLWRPETPPTPADPQQSHWPDGDWCRDVWSCAAPGIIVAGLCCD</sequence>
<organism evidence="1 2">
    <name type="scientific">Megalops atlanticus</name>
    <name type="common">Tarpon</name>
    <name type="synonym">Clupea gigantea</name>
    <dbReference type="NCBI Taxonomy" id="7932"/>
    <lineage>
        <taxon>Eukaryota</taxon>
        <taxon>Metazoa</taxon>
        <taxon>Chordata</taxon>
        <taxon>Craniata</taxon>
        <taxon>Vertebrata</taxon>
        <taxon>Euteleostomi</taxon>
        <taxon>Actinopterygii</taxon>
        <taxon>Neopterygii</taxon>
        <taxon>Teleostei</taxon>
        <taxon>Elopiformes</taxon>
        <taxon>Megalopidae</taxon>
        <taxon>Megalops</taxon>
    </lineage>
</organism>
<gene>
    <name evidence="1" type="ORF">MATL_G00053310</name>
</gene>
<proteinExistence type="predicted"/>
<dbReference type="EMBL" id="JAFDVH010000003">
    <property type="protein sequence ID" value="KAG7484749.1"/>
    <property type="molecule type" value="Genomic_DNA"/>
</dbReference>
<keyword evidence="2" id="KW-1185">Reference proteome</keyword>
<dbReference type="Proteomes" id="UP001046870">
    <property type="component" value="Chromosome 3"/>
</dbReference>
<comment type="caution">
    <text evidence="1">The sequence shown here is derived from an EMBL/GenBank/DDBJ whole genome shotgun (WGS) entry which is preliminary data.</text>
</comment>
<name>A0A9D3TB27_MEGAT</name>
<evidence type="ECO:0000313" key="1">
    <source>
        <dbReference type="EMBL" id="KAG7484749.1"/>
    </source>
</evidence>
<accession>A0A9D3TB27</accession>